<comment type="caution">
    <text evidence="1">The sequence shown here is derived from an EMBL/GenBank/DDBJ whole genome shotgun (WGS) entry which is preliminary data.</text>
</comment>
<proteinExistence type="predicted"/>
<protein>
    <submittedName>
        <fullName evidence="1">Uncharacterized protein</fullName>
    </submittedName>
</protein>
<dbReference type="GeneID" id="36561457"/>
<evidence type="ECO:0000313" key="1">
    <source>
        <dbReference type="EMBL" id="PLB44402.1"/>
    </source>
</evidence>
<evidence type="ECO:0000313" key="2">
    <source>
        <dbReference type="Proteomes" id="UP000234275"/>
    </source>
</evidence>
<organism evidence="1 2">
    <name type="scientific">Aspergillus steynii IBT 23096</name>
    <dbReference type="NCBI Taxonomy" id="1392250"/>
    <lineage>
        <taxon>Eukaryota</taxon>
        <taxon>Fungi</taxon>
        <taxon>Dikarya</taxon>
        <taxon>Ascomycota</taxon>
        <taxon>Pezizomycotina</taxon>
        <taxon>Eurotiomycetes</taxon>
        <taxon>Eurotiomycetidae</taxon>
        <taxon>Eurotiales</taxon>
        <taxon>Aspergillaceae</taxon>
        <taxon>Aspergillus</taxon>
        <taxon>Aspergillus subgen. Circumdati</taxon>
    </lineage>
</organism>
<dbReference type="Proteomes" id="UP000234275">
    <property type="component" value="Unassembled WGS sequence"/>
</dbReference>
<dbReference type="RefSeq" id="XP_024699704.1">
    <property type="nucleotide sequence ID" value="XM_024853759.1"/>
</dbReference>
<gene>
    <name evidence="1" type="ORF">P170DRAFT_480167</name>
</gene>
<name>A0A2I2FUU8_9EURO</name>
<dbReference type="VEuPathDB" id="FungiDB:P170DRAFT_480167"/>
<dbReference type="EMBL" id="MSFO01000009">
    <property type="protein sequence ID" value="PLB44402.1"/>
    <property type="molecule type" value="Genomic_DNA"/>
</dbReference>
<accession>A0A2I2FUU8</accession>
<dbReference type="AlphaFoldDB" id="A0A2I2FUU8"/>
<reference evidence="1 2" key="1">
    <citation type="submission" date="2016-12" db="EMBL/GenBank/DDBJ databases">
        <title>The genomes of Aspergillus section Nigri reveals drivers in fungal speciation.</title>
        <authorList>
            <consortium name="DOE Joint Genome Institute"/>
            <person name="Vesth T.C."/>
            <person name="Nybo J."/>
            <person name="Theobald S."/>
            <person name="Brandl J."/>
            <person name="Frisvad J.C."/>
            <person name="Nielsen K.F."/>
            <person name="Lyhne E.K."/>
            <person name="Kogle M.E."/>
            <person name="Kuo A."/>
            <person name="Riley R."/>
            <person name="Clum A."/>
            <person name="Nolan M."/>
            <person name="Lipzen A."/>
            <person name="Salamov A."/>
            <person name="Henrissat B."/>
            <person name="Wiebenga A."/>
            <person name="De Vries R.P."/>
            <person name="Grigoriev I.V."/>
            <person name="Mortensen U.H."/>
            <person name="Andersen M.R."/>
            <person name="Baker S.E."/>
        </authorList>
    </citation>
    <scope>NUCLEOTIDE SEQUENCE [LARGE SCALE GENOMIC DNA]</scope>
    <source>
        <strain evidence="1 2">IBT 23096</strain>
    </source>
</reference>
<keyword evidence="2" id="KW-1185">Reference proteome</keyword>
<sequence>MPIRDEAKSRAQNQRQVHHVAISQSEAVRSVVHLPVDWRLIFLPISPLMFVAIELTIRFLNPSLPLYAAQRSLGPSDFLSPLLSQNPTSNEPVLRSPTRVAWAAFIHEFHS</sequence>